<dbReference type="GO" id="GO:0008236">
    <property type="term" value="F:serine-type peptidase activity"/>
    <property type="evidence" value="ECO:0007669"/>
    <property type="project" value="UniProtKB-KW"/>
</dbReference>
<keyword evidence="3" id="KW-0378">Hydrolase</keyword>
<gene>
    <name evidence="6" type="ORF">J5837_03565</name>
</gene>
<reference evidence="6" key="2">
    <citation type="submission" date="2021-03" db="EMBL/GenBank/DDBJ databases">
        <authorList>
            <person name="Cao W."/>
        </authorList>
    </citation>
    <scope>NUCLEOTIDE SEQUENCE</scope>
    <source>
        <strain evidence="6">110414</strain>
    </source>
</reference>
<dbReference type="RefSeq" id="WP_210535337.1">
    <property type="nucleotide sequence ID" value="NZ_JAGKTC010000001.1"/>
</dbReference>
<evidence type="ECO:0000313" key="6">
    <source>
        <dbReference type="EMBL" id="MBP3983493.1"/>
    </source>
</evidence>
<evidence type="ECO:0000256" key="4">
    <source>
        <dbReference type="ARBA" id="ARBA00022825"/>
    </source>
</evidence>
<dbReference type="GO" id="GO:0006508">
    <property type="term" value="P:proteolysis"/>
    <property type="evidence" value="ECO:0007669"/>
    <property type="project" value="UniProtKB-KW"/>
</dbReference>
<dbReference type="EMBL" id="JAGKTC010000001">
    <property type="protein sequence ID" value="MBP3983493.1"/>
    <property type="molecule type" value="Genomic_DNA"/>
</dbReference>
<keyword evidence="5" id="KW-0732">Signal</keyword>
<dbReference type="Pfam" id="PF03575">
    <property type="entry name" value="Peptidase_S51"/>
    <property type="match status" value="1"/>
</dbReference>
<evidence type="ECO:0000256" key="5">
    <source>
        <dbReference type="SAM" id="SignalP"/>
    </source>
</evidence>
<dbReference type="Proteomes" id="UP000673447">
    <property type="component" value="Unassembled WGS sequence"/>
</dbReference>
<organism evidence="6 7">
    <name type="scientific">Pseudoxanthomonas helianthi</name>
    <dbReference type="NCBI Taxonomy" id="1453541"/>
    <lineage>
        <taxon>Bacteria</taxon>
        <taxon>Pseudomonadati</taxon>
        <taxon>Pseudomonadota</taxon>
        <taxon>Gammaproteobacteria</taxon>
        <taxon>Lysobacterales</taxon>
        <taxon>Lysobacteraceae</taxon>
        <taxon>Pseudoxanthomonas</taxon>
    </lineage>
</organism>
<keyword evidence="4" id="KW-0720">Serine protease</keyword>
<sequence>MRSLLVFLFASVLATSALAGKAPPYTYVRIGSANDVVRATTPGTVLMGGGTDVDAAFQWLCNLGGNGDFLIIRATGTDAYNPYVQGLCPSANSVATLIIPDATAANHADVAAIIAKAEVVWIAGGDQSNYINYWKGTPVQSTLNARIAQGVPVGGTSAGLNVLTQFVYSANASQGATSSQALADPFNRYLTFDRDFAAVSTLQGIIGDPHFAARDRMGRDLAFLCRVAANGWSTAPRGIAVDEATALLVANGGYASVVGTGKVYFLQAPGLPQVCAAKQPLTYRNVGVARIAAGDGFDLVNWTPAGGTTYTVTAEAGVLSSTQPGGSAY</sequence>
<feature type="chain" id="PRO_5037414262" evidence="5">
    <location>
        <begin position="20"/>
        <end position="329"/>
    </location>
</feature>
<evidence type="ECO:0000313" key="7">
    <source>
        <dbReference type="Proteomes" id="UP000673447"/>
    </source>
</evidence>
<dbReference type="AlphaFoldDB" id="A0A941AUR2"/>
<keyword evidence="2" id="KW-0645">Protease</keyword>
<evidence type="ECO:0000256" key="1">
    <source>
        <dbReference type="ARBA" id="ARBA00006534"/>
    </source>
</evidence>
<comment type="similarity">
    <text evidence="1">Belongs to the peptidase S51 family.</text>
</comment>
<name>A0A941AUR2_9GAMM</name>
<evidence type="ECO:0000256" key="3">
    <source>
        <dbReference type="ARBA" id="ARBA00022801"/>
    </source>
</evidence>
<dbReference type="Gene3D" id="3.40.50.880">
    <property type="match status" value="1"/>
</dbReference>
<proteinExistence type="inferred from homology"/>
<dbReference type="InterPro" id="IPR029062">
    <property type="entry name" value="Class_I_gatase-like"/>
</dbReference>
<protein>
    <submittedName>
        <fullName evidence="6">Cyanophycinase</fullName>
    </submittedName>
</protein>
<dbReference type="InterPro" id="IPR005320">
    <property type="entry name" value="Peptidase_S51"/>
</dbReference>
<comment type="caution">
    <text evidence="6">The sequence shown here is derived from an EMBL/GenBank/DDBJ whole genome shotgun (WGS) entry which is preliminary data.</text>
</comment>
<accession>A0A941AUR2</accession>
<dbReference type="PANTHER" id="PTHR36175:SF1">
    <property type="entry name" value="CYANOPHYCINASE"/>
    <property type="match status" value="1"/>
</dbReference>
<evidence type="ECO:0000256" key="2">
    <source>
        <dbReference type="ARBA" id="ARBA00022670"/>
    </source>
</evidence>
<dbReference type="CDD" id="cd03145">
    <property type="entry name" value="GAT1_cyanophycinase"/>
    <property type="match status" value="1"/>
</dbReference>
<reference evidence="6" key="1">
    <citation type="journal article" date="2016" name="Int. J. Syst. Evol. Microbiol.">
        <title>Pseudoxanthomonas helianthi sp. nov., isolated from roots of Jerusalem artichoke (Helianthus tuberosus).</title>
        <authorList>
            <person name="Kittiwongwattana C."/>
            <person name="Thawai C."/>
        </authorList>
    </citation>
    <scope>NUCLEOTIDE SEQUENCE</scope>
    <source>
        <strain evidence="6">110414</strain>
    </source>
</reference>
<feature type="signal peptide" evidence="5">
    <location>
        <begin position="1"/>
        <end position="19"/>
    </location>
</feature>
<keyword evidence="7" id="KW-1185">Reference proteome</keyword>
<dbReference type="PANTHER" id="PTHR36175">
    <property type="entry name" value="CYANOPHYCINASE"/>
    <property type="match status" value="1"/>
</dbReference>
<dbReference type="SUPFAM" id="SSF52317">
    <property type="entry name" value="Class I glutamine amidotransferase-like"/>
    <property type="match status" value="1"/>
</dbReference>